<keyword evidence="3" id="KW-1185">Reference proteome</keyword>
<dbReference type="InterPro" id="IPR013154">
    <property type="entry name" value="ADH-like_N"/>
</dbReference>
<dbReference type="SUPFAM" id="SSF50129">
    <property type="entry name" value="GroES-like"/>
    <property type="match status" value="1"/>
</dbReference>
<evidence type="ECO:0000313" key="2">
    <source>
        <dbReference type="EMBL" id="RSH83716.1"/>
    </source>
</evidence>
<dbReference type="Pfam" id="PF08240">
    <property type="entry name" value="ADH_N"/>
    <property type="match status" value="1"/>
</dbReference>
<dbReference type="AlphaFoldDB" id="A0A427XXV7"/>
<sequence length="378" mass="40988">MSSDTIPETMQAVVQNTSAREYRQTSPIFSGTTHPEMKASVQEVKVPQLDDNDVLVRVKFAAQNPTDWKHSANMSPPGAILGCDFSGTVVKLGRNLKNPNIQLGDQVAGCVHGGLFKDKGSYAQYLRAESDLIFKVPESINMEQAATFGVAWVTTCQAMISSQHKPFPPEKAAEGDWYVIYGASSSVGLFAVSLGKAMGYRIMAICSPHSYDLVRSYGADEVLDYHEGDPGVGEAIKRISGGGVINGFDTISEGASFKIILGGFKENAGGQLNVILPAPQETYEIRKDVKVVSTLMYTLFGKAFNITPTAYKPNVVAEVEGDRDFGVEINKHTPELITKYGIKPNPVRIRGTLHDVTAGWEDMKTGKVSGVKLVYKIA</sequence>
<dbReference type="Gene3D" id="3.40.50.720">
    <property type="entry name" value="NAD(P)-binding Rossmann-like Domain"/>
    <property type="match status" value="1"/>
</dbReference>
<dbReference type="GO" id="GO:0016651">
    <property type="term" value="F:oxidoreductase activity, acting on NAD(P)H"/>
    <property type="evidence" value="ECO:0007669"/>
    <property type="project" value="InterPro"/>
</dbReference>
<accession>A0A427XXV7</accession>
<dbReference type="Gene3D" id="3.90.180.10">
    <property type="entry name" value="Medium-chain alcohol dehydrogenases, catalytic domain"/>
    <property type="match status" value="1"/>
</dbReference>
<proteinExistence type="predicted"/>
<dbReference type="SMART" id="SM00829">
    <property type="entry name" value="PKS_ER"/>
    <property type="match status" value="1"/>
</dbReference>
<protein>
    <recommendedName>
        <fullName evidence="1">Enoyl reductase (ER) domain-containing protein</fullName>
    </recommendedName>
</protein>
<dbReference type="OrthoDB" id="10257049at2759"/>
<comment type="caution">
    <text evidence="2">The sequence shown here is derived from an EMBL/GenBank/DDBJ whole genome shotgun (WGS) entry which is preliminary data.</text>
</comment>
<organism evidence="2 3">
    <name type="scientific">Saitozyma podzolica</name>
    <dbReference type="NCBI Taxonomy" id="1890683"/>
    <lineage>
        <taxon>Eukaryota</taxon>
        <taxon>Fungi</taxon>
        <taxon>Dikarya</taxon>
        <taxon>Basidiomycota</taxon>
        <taxon>Agaricomycotina</taxon>
        <taxon>Tremellomycetes</taxon>
        <taxon>Tremellales</taxon>
        <taxon>Trimorphomycetaceae</taxon>
        <taxon>Saitozyma</taxon>
    </lineage>
</organism>
<dbReference type="CDD" id="cd08249">
    <property type="entry name" value="enoyl_reductase_like"/>
    <property type="match status" value="1"/>
</dbReference>
<reference evidence="2 3" key="1">
    <citation type="submission" date="2018-11" db="EMBL/GenBank/DDBJ databases">
        <title>Genome sequence of Saitozyma podzolica DSM 27192.</title>
        <authorList>
            <person name="Aliyu H."/>
            <person name="Gorte O."/>
            <person name="Ochsenreither K."/>
        </authorList>
    </citation>
    <scope>NUCLEOTIDE SEQUENCE [LARGE SCALE GENOMIC DNA]</scope>
    <source>
        <strain evidence="2 3">DSM 27192</strain>
    </source>
</reference>
<evidence type="ECO:0000259" key="1">
    <source>
        <dbReference type="SMART" id="SM00829"/>
    </source>
</evidence>
<dbReference type="Pfam" id="PF00107">
    <property type="entry name" value="ADH_zinc_N"/>
    <property type="match status" value="1"/>
</dbReference>
<dbReference type="EMBL" id="RSCD01000024">
    <property type="protein sequence ID" value="RSH83716.1"/>
    <property type="molecule type" value="Genomic_DNA"/>
</dbReference>
<dbReference type="InterPro" id="IPR013149">
    <property type="entry name" value="ADH-like_C"/>
</dbReference>
<dbReference type="STRING" id="1890683.A0A427XXV7"/>
<dbReference type="PANTHER" id="PTHR45348">
    <property type="entry name" value="HYPOTHETICAL OXIDOREDUCTASE (EUROFUNG)"/>
    <property type="match status" value="1"/>
</dbReference>
<dbReference type="Proteomes" id="UP000279259">
    <property type="component" value="Unassembled WGS sequence"/>
</dbReference>
<dbReference type="SUPFAM" id="SSF51735">
    <property type="entry name" value="NAD(P)-binding Rossmann-fold domains"/>
    <property type="match status" value="1"/>
</dbReference>
<evidence type="ECO:0000313" key="3">
    <source>
        <dbReference type="Proteomes" id="UP000279259"/>
    </source>
</evidence>
<dbReference type="PANTHER" id="PTHR45348:SF7">
    <property type="entry name" value="ZINC BINDING OXIDOREDUCTASE, PUTATIVE-RELATED"/>
    <property type="match status" value="1"/>
</dbReference>
<dbReference type="InterPro" id="IPR036291">
    <property type="entry name" value="NAD(P)-bd_dom_sf"/>
</dbReference>
<gene>
    <name evidence="2" type="ORF">EHS25_005620</name>
</gene>
<dbReference type="InterPro" id="IPR020843">
    <property type="entry name" value="ER"/>
</dbReference>
<feature type="domain" description="Enoyl reductase (ER)" evidence="1">
    <location>
        <begin position="32"/>
        <end position="374"/>
    </location>
</feature>
<dbReference type="InterPro" id="IPR047122">
    <property type="entry name" value="Trans-enoyl_RdTase-like"/>
</dbReference>
<dbReference type="InterPro" id="IPR011032">
    <property type="entry name" value="GroES-like_sf"/>
</dbReference>
<name>A0A427XXV7_9TREE</name>